<proteinExistence type="predicted"/>
<evidence type="ECO:0000313" key="1">
    <source>
        <dbReference type="EMBL" id="CAI9740077.1"/>
    </source>
</evidence>
<dbReference type="Proteomes" id="UP001162480">
    <property type="component" value="Chromosome 24"/>
</dbReference>
<name>A0AA36FJM4_OCTVU</name>
<sequence>MQEVEIAKAIENYKDLSFDALEKFFGHRSFMSDSFSLVRLMRIISNNNNNNDDDDDILKNGNTVKEQLRHHWYTGLTTMATASSNDTQQQQQQQQQLGRLRNSKCRGGLSVTILINGIPFEKR</sequence>
<dbReference type="EMBL" id="OX597837">
    <property type="protein sequence ID" value="CAI9740077.1"/>
    <property type="molecule type" value="Genomic_DNA"/>
</dbReference>
<dbReference type="AlphaFoldDB" id="A0AA36FJM4"/>
<gene>
    <name evidence="1" type="ORF">OCTVUL_1B010469</name>
</gene>
<protein>
    <submittedName>
        <fullName evidence="1">Uncharacterized protein</fullName>
    </submittedName>
</protein>
<accession>A0AA36FJM4</accession>
<organism evidence="1 2">
    <name type="scientific">Octopus vulgaris</name>
    <name type="common">Common octopus</name>
    <dbReference type="NCBI Taxonomy" id="6645"/>
    <lineage>
        <taxon>Eukaryota</taxon>
        <taxon>Metazoa</taxon>
        <taxon>Spiralia</taxon>
        <taxon>Lophotrochozoa</taxon>
        <taxon>Mollusca</taxon>
        <taxon>Cephalopoda</taxon>
        <taxon>Coleoidea</taxon>
        <taxon>Octopodiformes</taxon>
        <taxon>Octopoda</taxon>
        <taxon>Incirrata</taxon>
        <taxon>Octopodidae</taxon>
        <taxon>Octopus</taxon>
    </lineage>
</organism>
<keyword evidence="2" id="KW-1185">Reference proteome</keyword>
<reference evidence="1" key="1">
    <citation type="submission" date="2023-08" db="EMBL/GenBank/DDBJ databases">
        <authorList>
            <person name="Alioto T."/>
            <person name="Alioto T."/>
            <person name="Gomez Garrido J."/>
        </authorList>
    </citation>
    <scope>NUCLEOTIDE SEQUENCE</scope>
</reference>
<evidence type="ECO:0000313" key="2">
    <source>
        <dbReference type="Proteomes" id="UP001162480"/>
    </source>
</evidence>